<comment type="caution">
    <text evidence="4">Lacks conserved residue(s) required for the propagation of feature annotation.</text>
</comment>
<comment type="function">
    <text evidence="4">Catalyzes the transfer of acetyl from acetyl-CoA to desacetylmycothiol (Cys-GlcN-Ins) to form mycothiol.</text>
</comment>
<dbReference type="HAMAP" id="MF_01698">
    <property type="entry name" value="MshD"/>
    <property type="match status" value="1"/>
</dbReference>
<dbReference type="AlphaFoldDB" id="A0A3E0VC83"/>
<dbReference type="Proteomes" id="UP000256709">
    <property type="component" value="Unassembled WGS sequence"/>
</dbReference>
<organism evidence="6 7">
    <name type="scientific">Subtercola boreus</name>
    <dbReference type="NCBI Taxonomy" id="120213"/>
    <lineage>
        <taxon>Bacteria</taxon>
        <taxon>Bacillati</taxon>
        <taxon>Actinomycetota</taxon>
        <taxon>Actinomycetes</taxon>
        <taxon>Micrococcales</taxon>
        <taxon>Microbacteriaceae</taxon>
        <taxon>Subtercola</taxon>
    </lineage>
</organism>
<dbReference type="Pfam" id="PF13508">
    <property type="entry name" value="Acetyltransf_7"/>
    <property type="match status" value="1"/>
</dbReference>
<dbReference type="EC" id="2.3.1.189" evidence="4"/>
<proteinExistence type="inferred from homology"/>
<keyword evidence="1 4" id="KW-0808">Transferase</keyword>
<evidence type="ECO:0000256" key="3">
    <source>
        <dbReference type="ARBA" id="ARBA00023315"/>
    </source>
</evidence>
<reference evidence="6 7" key="1">
    <citation type="submission" date="2017-04" db="EMBL/GenBank/DDBJ databases">
        <title>Comparative genome analysis of Subtercola boreus.</title>
        <authorList>
            <person name="Cho Y.-J."/>
            <person name="Cho A."/>
            <person name="Kim O.-S."/>
            <person name="Lee J.-I."/>
        </authorList>
    </citation>
    <scope>NUCLEOTIDE SEQUENCE [LARGE SCALE GENOMIC DNA]</scope>
    <source>
        <strain evidence="6 7">P27444</strain>
    </source>
</reference>
<dbReference type="PROSITE" id="PS51186">
    <property type="entry name" value="GNAT"/>
    <property type="match status" value="2"/>
</dbReference>
<comment type="similarity">
    <text evidence="4">Belongs to the acetyltransferase family. MshD subfamily.</text>
</comment>
<evidence type="ECO:0000256" key="2">
    <source>
        <dbReference type="ARBA" id="ARBA00022737"/>
    </source>
</evidence>
<feature type="binding site" evidence="4">
    <location>
        <begin position="256"/>
        <end position="262"/>
    </location>
    <ligand>
        <name>acetyl-CoA</name>
        <dbReference type="ChEBI" id="CHEBI:57288"/>
        <label>2</label>
    </ligand>
</feature>
<sequence length="312" mass="33433">MSASPRLETLDPSDAASIAAVEDLLERAGEVDGQPAFNDQTRLELKSGTTHVVLARDEGRLVGAGAVADDTLELVVDPDARGHGVGGALVEHVLTSRTGSLLLRVLEPFVGAFPAPTLAWAHGDHPAARRLAEQHGFEPVRRLLQLRMPLAAAPDAPTPESAPGITFDSFDAARDSTPWVALNARVFAGHPEQGRLTEADLAARRAEPWFDAEDFLLARDDDGVMVGYNWLKVEPADPSGERLGEIYVIGVDSAHAGHGLGRALMRKGLRRLAERGCTVAALYVEEDNGPAVPLYRSLGFADHTVDVQYAKH</sequence>
<dbReference type="RefSeq" id="WP_116283803.1">
    <property type="nucleotide sequence ID" value="NZ_NBXA01000026.1"/>
</dbReference>
<dbReference type="SUPFAM" id="SSF55729">
    <property type="entry name" value="Acyl-CoA N-acyltransferases (Nat)"/>
    <property type="match status" value="1"/>
</dbReference>
<dbReference type="Pfam" id="PF00583">
    <property type="entry name" value="Acetyltransf_1"/>
    <property type="match status" value="1"/>
</dbReference>
<feature type="binding site" evidence="4">
    <location>
        <position position="283"/>
    </location>
    <ligand>
        <name>1D-myo-inositol 2-(L-cysteinylamino)-2-deoxy-alpha-D-glucopyranoside</name>
        <dbReference type="ChEBI" id="CHEBI:58887"/>
    </ligand>
</feature>
<gene>
    <name evidence="4" type="primary">mshD</name>
    <name evidence="6" type="ORF">B7R21_13600</name>
</gene>
<dbReference type="PANTHER" id="PTHR43617">
    <property type="entry name" value="L-AMINO ACID N-ACETYLTRANSFERASE"/>
    <property type="match status" value="1"/>
</dbReference>
<dbReference type="EMBL" id="NBXA01000026">
    <property type="protein sequence ID" value="RFA07255.1"/>
    <property type="molecule type" value="Genomic_DNA"/>
</dbReference>
<keyword evidence="3 4" id="KW-0012">Acyltransferase</keyword>
<feature type="binding site" evidence="4">
    <location>
        <position position="192"/>
    </location>
    <ligand>
        <name>1D-myo-inositol 2-(L-cysteinylamino)-2-deoxy-alpha-D-glucopyranoside</name>
        <dbReference type="ChEBI" id="CHEBI:58887"/>
    </ligand>
</feature>
<comment type="catalytic activity">
    <reaction evidence="4">
        <text>1D-myo-inositol 2-(L-cysteinylamino)-2-deoxy-alpha-D-glucopyranoside + acetyl-CoA = mycothiol + CoA + H(+)</text>
        <dbReference type="Rhea" id="RHEA:26172"/>
        <dbReference type="ChEBI" id="CHEBI:15378"/>
        <dbReference type="ChEBI" id="CHEBI:16768"/>
        <dbReference type="ChEBI" id="CHEBI:57287"/>
        <dbReference type="ChEBI" id="CHEBI:57288"/>
        <dbReference type="ChEBI" id="CHEBI:58887"/>
        <dbReference type="EC" id="2.3.1.189"/>
    </reaction>
</comment>
<dbReference type="OrthoDB" id="3208058at2"/>
<dbReference type="InterPro" id="IPR000182">
    <property type="entry name" value="GNAT_dom"/>
</dbReference>
<dbReference type="PANTHER" id="PTHR43617:SF31">
    <property type="entry name" value="MYCOTHIOL ACETYLTRANSFERASE"/>
    <property type="match status" value="1"/>
</dbReference>
<dbReference type="Gene3D" id="3.40.630.30">
    <property type="match status" value="1"/>
</dbReference>
<dbReference type="PIRSF" id="PIRSF021524">
    <property type="entry name" value="MSH_acetyltransferase"/>
    <property type="match status" value="1"/>
</dbReference>
<evidence type="ECO:0000313" key="7">
    <source>
        <dbReference type="Proteomes" id="UP000256709"/>
    </source>
</evidence>
<evidence type="ECO:0000256" key="4">
    <source>
        <dbReference type="HAMAP-Rule" id="MF_01698"/>
    </source>
</evidence>
<comment type="caution">
    <text evidence="6">The sequence shown here is derived from an EMBL/GenBank/DDBJ whole genome shotgun (WGS) entry which is preliminary data.</text>
</comment>
<dbReference type="InterPro" id="IPR050276">
    <property type="entry name" value="MshD_Acetyltransferase"/>
</dbReference>
<dbReference type="GO" id="GO:0010125">
    <property type="term" value="P:mycothiol biosynthetic process"/>
    <property type="evidence" value="ECO:0007669"/>
    <property type="project" value="UniProtKB-UniRule"/>
</dbReference>
<evidence type="ECO:0000313" key="6">
    <source>
        <dbReference type="EMBL" id="RFA07255.1"/>
    </source>
</evidence>
<accession>A0A3E0VC83</accession>
<feature type="domain" description="N-acetyltransferase" evidence="5">
    <location>
        <begin position="165"/>
        <end position="312"/>
    </location>
</feature>
<dbReference type="NCBIfam" id="TIGR03448">
    <property type="entry name" value="mycothiol_MshD"/>
    <property type="match status" value="1"/>
</dbReference>
<feature type="binding site" evidence="4">
    <location>
        <position position="245"/>
    </location>
    <ligand>
        <name>1D-myo-inositol 2-(L-cysteinylamino)-2-deoxy-alpha-D-glucopyranoside</name>
        <dbReference type="ChEBI" id="CHEBI:58887"/>
    </ligand>
</feature>
<evidence type="ECO:0000256" key="1">
    <source>
        <dbReference type="ARBA" id="ARBA00022679"/>
    </source>
</evidence>
<dbReference type="CDD" id="cd04301">
    <property type="entry name" value="NAT_SF"/>
    <property type="match status" value="2"/>
</dbReference>
<feature type="binding site" evidence="4">
    <location>
        <position position="232"/>
    </location>
    <ligand>
        <name>1D-myo-inositol 2-(L-cysteinylamino)-2-deoxy-alpha-D-glucopyranoside</name>
        <dbReference type="ChEBI" id="CHEBI:58887"/>
    </ligand>
</feature>
<feature type="binding site" evidence="4">
    <location>
        <begin position="74"/>
        <end position="76"/>
    </location>
    <ligand>
        <name>acetyl-CoA</name>
        <dbReference type="ChEBI" id="CHEBI:57288"/>
        <label>1</label>
    </ligand>
</feature>
<comment type="subunit">
    <text evidence="4">Monomer.</text>
</comment>
<dbReference type="GO" id="GO:0035447">
    <property type="term" value="F:mycothiol synthase activity"/>
    <property type="evidence" value="ECO:0007669"/>
    <property type="project" value="UniProtKB-UniRule"/>
</dbReference>
<protein>
    <recommendedName>
        <fullName evidence="4">Mycothiol acetyltransferase</fullName>
        <shortName evidence="4">MSH acetyltransferase</shortName>
        <ecNumber evidence="4">2.3.1.189</ecNumber>
    </recommendedName>
    <alternativeName>
        <fullName evidence="4">Mycothiol synthase</fullName>
    </alternativeName>
</protein>
<dbReference type="InterPro" id="IPR016181">
    <property type="entry name" value="Acyl_CoA_acyltransferase"/>
</dbReference>
<dbReference type="InterPro" id="IPR017813">
    <property type="entry name" value="Mycothiol_AcTrfase"/>
</dbReference>
<dbReference type="GO" id="GO:0008999">
    <property type="term" value="F:protein-N-terminal-alanine acetyltransferase activity"/>
    <property type="evidence" value="ECO:0007669"/>
    <property type="project" value="TreeGrafter"/>
</dbReference>
<feature type="binding site" evidence="4">
    <location>
        <position position="39"/>
    </location>
    <ligand>
        <name>1D-myo-inositol 2-(L-cysteinylamino)-2-deoxy-alpha-D-glucopyranoside</name>
        <dbReference type="ChEBI" id="CHEBI:58887"/>
    </ligand>
</feature>
<feature type="binding site" evidence="4">
    <location>
        <begin position="249"/>
        <end position="251"/>
    </location>
    <ligand>
        <name>acetyl-CoA</name>
        <dbReference type="ChEBI" id="CHEBI:57288"/>
        <label>2</label>
    </ligand>
</feature>
<keyword evidence="2 4" id="KW-0677">Repeat</keyword>
<name>A0A3E0VC83_9MICO</name>
<feature type="domain" description="N-acetyltransferase" evidence="5">
    <location>
        <begin position="5"/>
        <end position="160"/>
    </location>
</feature>
<evidence type="ECO:0000259" key="5">
    <source>
        <dbReference type="PROSITE" id="PS51186"/>
    </source>
</evidence>